<protein>
    <submittedName>
        <fullName evidence="2">Uncharacterized protein</fullName>
    </submittedName>
</protein>
<dbReference type="Proteomes" id="UP001177023">
    <property type="component" value="Unassembled WGS sequence"/>
</dbReference>
<comment type="caution">
    <text evidence="2">The sequence shown here is derived from an EMBL/GenBank/DDBJ whole genome shotgun (WGS) entry which is preliminary data.</text>
</comment>
<evidence type="ECO:0000313" key="2">
    <source>
        <dbReference type="EMBL" id="CAJ0579924.1"/>
    </source>
</evidence>
<evidence type="ECO:0000313" key="3">
    <source>
        <dbReference type="Proteomes" id="UP001177023"/>
    </source>
</evidence>
<organism evidence="2 3">
    <name type="scientific">Mesorhabditis spiculigera</name>
    <dbReference type="NCBI Taxonomy" id="96644"/>
    <lineage>
        <taxon>Eukaryota</taxon>
        <taxon>Metazoa</taxon>
        <taxon>Ecdysozoa</taxon>
        <taxon>Nematoda</taxon>
        <taxon>Chromadorea</taxon>
        <taxon>Rhabditida</taxon>
        <taxon>Rhabditina</taxon>
        <taxon>Rhabditomorpha</taxon>
        <taxon>Rhabditoidea</taxon>
        <taxon>Rhabditidae</taxon>
        <taxon>Mesorhabditinae</taxon>
        <taxon>Mesorhabditis</taxon>
    </lineage>
</organism>
<keyword evidence="3" id="KW-1185">Reference proteome</keyword>
<dbReference type="EMBL" id="CATQJA010002657">
    <property type="protein sequence ID" value="CAJ0579924.1"/>
    <property type="molecule type" value="Genomic_DNA"/>
</dbReference>
<accession>A0AA36D4Z1</accession>
<reference evidence="2" key="1">
    <citation type="submission" date="2023-06" db="EMBL/GenBank/DDBJ databases">
        <authorList>
            <person name="Delattre M."/>
        </authorList>
    </citation>
    <scope>NUCLEOTIDE SEQUENCE</scope>
    <source>
        <strain evidence="2">AF72</strain>
    </source>
</reference>
<name>A0AA36D4Z1_9BILA</name>
<feature type="compositionally biased region" description="Basic and acidic residues" evidence="1">
    <location>
        <begin position="98"/>
        <end position="119"/>
    </location>
</feature>
<evidence type="ECO:0000256" key="1">
    <source>
        <dbReference type="SAM" id="MobiDB-lite"/>
    </source>
</evidence>
<gene>
    <name evidence="2" type="ORF">MSPICULIGERA_LOCUS18127</name>
</gene>
<proteinExistence type="predicted"/>
<feature type="compositionally biased region" description="Basic and acidic residues" evidence="1">
    <location>
        <begin position="66"/>
        <end position="92"/>
    </location>
</feature>
<feature type="non-terminal residue" evidence="2">
    <location>
        <position position="119"/>
    </location>
</feature>
<dbReference type="AlphaFoldDB" id="A0AA36D4Z1"/>
<feature type="region of interest" description="Disordered" evidence="1">
    <location>
        <begin position="64"/>
        <end position="119"/>
    </location>
</feature>
<sequence length="119" mass="13862">MKRSRSWIPSLLRQTRMASRMGGVFSIAAYLLVCVLVHLPYVRAAIKDGTLWLDCNYDLLVAPKGCTEDNPKEKKYDDHNNDDHNNDDHNDYNDDDHNDYNDNDHNDYANHHYTNNDHA</sequence>